<gene>
    <name evidence="3" type="ORF">BXY75_0464</name>
</gene>
<keyword evidence="2" id="KW-0812">Transmembrane</keyword>
<comment type="caution">
    <text evidence="3">The sequence shown here is derived from an EMBL/GenBank/DDBJ whole genome shotgun (WGS) entry which is preliminary data.</text>
</comment>
<keyword evidence="2" id="KW-1133">Transmembrane helix</keyword>
<accession>A0A3L9YZI1</accession>
<protein>
    <submittedName>
        <fullName evidence="3">Uncharacterized protein</fullName>
    </submittedName>
</protein>
<evidence type="ECO:0000313" key="3">
    <source>
        <dbReference type="EMBL" id="RMA66046.1"/>
    </source>
</evidence>
<sequence length="79" mass="8245">MRPQIVKNILAPAALYLFSCATMLGQADSGSSGPPEPSRGPTPPELGLPIDNGLLVLLIAGLIFGIYTANKIRAKRTVA</sequence>
<dbReference type="Proteomes" id="UP000271339">
    <property type="component" value="Unassembled WGS sequence"/>
</dbReference>
<proteinExistence type="predicted"/>
<feature type="region of interest" description="Disordered" evidence="1">
    <location>
        <begin position="26"/>
        <end position="46"/>
    </location>
</feature>
<feature type="compositionally biased region" description="Pro residues" evidence="1">
    <location>
        <begin position="34"/>
        <end position="46"/>
    </location>
</feature>
<name>A0A3L9YZI1_9FLAO</name>
<organism evidence="3 4">
    <name type="scientific">Ulvibacter antarcticus</name>
    <dbReference type="NCBI Taxonomy" id="442714"/>
    <lineage>
        <taxon>Bacteria</taxon>
        <taxon>Pseudomonadati</taxon>
        <taxon>Bacteroidota</taxon>
        <taxon>Flavobacteriia</taxon>
        <taxon>Flavobacteriales</taxon>
        <taxon>Flavobacteriaceae</taxon>
        <taxon>Ulvibacter</taxon>
    </lineage>
</organism>
<keyword evidence="2" id="KW-0472">Membrane</keyword>
<evidence type="ECO:0000256" key="2">
    <source>
        <dbReference type="SAM" id="Phobius"/>
    </source>
</evidence>
<keyword evidence="4" id="KW-1185">Reference proteome</keyword>
<dbReference type="AlphaFoldDB" id="A0A3L9YZI1"/>
<feature type="transmembrane region" description="Helical" evidence="2">
    <location>
        <begin position="53"/>
        <end position="70"/>
    </location>
</feature>
<evidence type="ECO:0000313" key="4">
    <source>
        <dbReference type="Proteomes" id="UP000271339"/>
    </source>
</evidence>
<reference evidence="3 4" key="1">
    <citation type="submission" date="2018-10" db="EMBL/GenBank/DDBJ databases">
        <title>Genomic Encyclopedia of Archaeal and Bacterial Type Strains, Phase II (KMG-II): from individual species to whole genera.</title>
        <authorList>
            <person name="Goeker M."/>
        </authorList>
    </citation>
    <scope>NUCLEOTIDE SEQUENCE [LARGE SCALE GENOMIC DNA]</scope>
    <source>
        <strain evidence="3 4">DSM 23424</strain>
    </source>
</reference>
<dbReference type="EMBL" id="REFC01000011">
    <property type="protein sequence ID" value="RMA66046.1"/>
    <property type="molecule type" value="Genomic_DNA"/>
</dbReference>
<dbReference type="RefSeq" id="WP_121906064.1">
    <property type="nucleotide sequence ID" value="NZ_REFC01000011.1"/>
</dbReference>
<evidence type="ECO:0000256" key="1">
    <source>
        <dbReference type="SAM" id="MobiDB-lite"/>
    </source>
</evidence>